<keyword evidence="8" id="KW-1015">Disulfide bond</keyword>
<gene>
    <name evidence="12" type="ORF">A2393_01785</name>
</gene>
<dbReference type="InterPro" id="IPR012932">
    <property type="entry name" value="VKOR"/>
</dbReference>
<evidence type="ECO:0000256" key="2">
    <source>
        <dbReference type="ARBA" id="ARBA00006214"/>
    </source>
</evidence>
<feature type="transmembrane region" description="Helical" evidence="10">
    <location>
        <begin position="82"/>
        <end position="99"/>
    </location>
</feature>
<evidence type="ECO:0000256" key="9">
    <source>
        <dbReference type="ARBA" id="ARBA00023284"/>
    </source>
</evidence>
<dbReference type="GO" id="GO:0016020">
    <property type="term" value="C:membrane"/>
    <property type="evidence" value="ECO:0007669"/>
    <property type="project" value="UniProtKB-SubCell"/>
</dbReference>
<accession>A0A1F8CWH3</accession>
<dbReference type="GO" id="GO:0048038">
    <property type="term" value="F:quinone binding"/>
    <property type="evidence" value="ECO:0007669"/>
    <property type="project" value="UniProtKB-KW"/>
</dbReference>
<feature type="transmembrane region" description="Helical" evidence="10">
    <location>
        <begin position="105"/>
        <end position="129"/>
    </location>
</feature>
<dbReference type="AlphaFoldDB" id="A0A1F8CWH3"/>
<evidence type="ECO:0000256" key="1">
    <source>
        <dbReference type="ARBA" id="ARBA00004141"/>
    </source>
</evidence>
<evidence type="ECO:0000256" key="6">
    <source>
        <dbReference type="ARBA" id="ARBA00023002"/>
    </source>
</evidence>
<dbReference type="Pfam" id="PF07884">
    <property type="entry name" value="VKOR"/>
    <property type="match status" value="1"/>
</dbReference>
<keyword evidence="5 10" id="KW-1133">Transmembrane helix</keyword>
<organism evidence="12 13">
    <name type="scientific">Candidatus Woesebacteria bacterium RIFOXYB1_FULL_41_13</name>
    <dbReference type="NCBI Taxonomy" id="1802540"/>
    <lineage>
        <taxon>Bacteria</taxon>
        <taxon>Candidatus Woeseibacteriota</taxon>
    </lineage>
</organism>
<feature type="transmembrane region" description="Helical" evidence="10">
    <location>
        <begin position="56"/>
        <end position="75"/>
    </location>
</feature>
<evidence type="ECO:0000256" key="5">
    <source>
        <dbReference type="ARBA" id="ARBA00022989"/>
    </source>
</evidence>
<evidence type="ECO:0000256" key="8">
    <source>
        <dbReference type="ARBA" id="ARBA00023157"/>
    </source>
</evidence>
<evidence type="ECO:0000313" key="13">
    <source>
        <dbReference type="Proteomes" id="UP000178937"/>
    </source>
</evidence>
<keyword evidence="6" id="KW-0560">Oxidoreductase</keyword>
<comment type="similarity">
    <text evidence="2">Belongs to the VKOR family.</text>
</comment>
<dbReference type="EMBL" id="MGIA01000025">
    <property type="protein sequence ID" value="OGM80687.1"/>
    <property type="molecule type" value="Genomic_DNA"/>
</dbReference>
<evidence type="ECO:0000256" key="7">
    <source>
        <dbReference type="ARBA" id="ARBA00023136"/>
    </source>
</evidence>
<dbReference type="GO" id="GO:0016491">
    <property type="term" value="F:oxidoreductase activity"/>
    <property type="evidence" value="ECO:0007669"/>
    <property type="project" value="UniProtKB-KW"/>
</dbReference>
<dbReference type="Proteomes" id="UP000178937">
    <property type="component" value="Unassembled WGS sequence"/>
</dbReference>
<dbReference type="InterPro" id="IPR038354">
    <property type="entry name" value="VKOR_sf"/>
</dbReference>
<comment type="subcellular location">
    <subcellularLocation>
        <location evidence="1">Membrane</location>
        <topology evidence="1">Multi-pass membrane protein</topology>
    </subcellularLocation>
</comment>
<evidence type="ECO:0000313" key="12">
    <source>
        <dbReference type="EMBL" id="OGM80687.1"/>
    </source>
</evidence>
<feature type="domain" description="Vitamin K epoxide reductase" evidence="11">
    <location>
        <begin position="2"/>
        <end position="130"/>
    </location>
</feature>
<keyword evidence="7 10" id="KW-0472">Membrane</keyword>
<name>A0A1F8CWH3_9BACT</name>
<evidence type="ECO:0000259" key="11">
    <source>
        <dbReference type="SMART" id="SM00756"/>
    </source>
</evidence>
<dbReference type="SMART" id="SM00756">
    <property type="entry name" value="VKc"/>
    <property type="match status" value="1"/>
</dbReference>
<sequence>MKSKYFDWIKILAGIGIFLALFLLWEQLFRPSFQPCNISATVNCDAVISGEVSKTLGIPTPLIGLIGYIVILFAAFRKNTKLVLGMATFGLTFCLYIAFRELVQLRVVCPVCILCQIDMITVFVLGILLNRMAAKPTSSDPIA</sequence>
<protein>
    <recommendedName>
        <fullName evidence="11">Vitamin K epoxide reductase domain-containing protein</fullName>
    </recommendedName>
</protein>
<evidence type="ECO:0000256" key="3">
    <source>
        <dbReference type="ARBA" id="ARBA00022692"/>
    </source>
</evidence>
<proteinExistence type="inferred from homology"/>
<reference evidence="12 13" key="1">
    <citation type="journal article" date="2016" name="Nat. Commun.">
        <title>Thousands of microbial genomes shed light on interconnected biogeochemical processes in an aquifer system.</title>
        <authorList>
            <person name="Anantharaman K."/>
            <person name="Brown C.T."/>
            <person name="Hug L.A."/>
            <person name="Sharon I."/>
            <person name="Castelle C.J."/>
            <person name="Probst A.J."/>
            <person name="Thomas B.C."/>
            <person name="Singh A."/>
            <person name="Wilkins M.J."/>
            <person name="Karaoz U."/>
            <person name="Brodie E.L."/>
            <person name="Williams K.H."/>
            <person name="Hubbard S.S."/>
            <person name="Banfield J.F."/>
        </authorList>
    </citation>
    <scope>NUCLEOTIDE SEQUENCE [LARGE SCALE GENOMIC DNA]</scope>
</reference>
<keyword evidence="4" id="KW-0874">Quinone</keyword>
<keyword evidence="9" id="KW-0676">Redox-active center</keyword>
<keyword evidence="3 10" id="KW-0812">Transmembrane</keyword>
<evidence type="ECO:0000256" key="10">
    <source>
        <dbReference type="SAM" id="Phobius"/>
    </source>
</evidence>
<feature type="transmembrane region" description="Helical" evidence="10">
    <location>
        <begin position="7"/>
        <end position="25"/>
    </location>
</feature>
<evidence type="ECO:0000256" key="4">
    <source>
        <dbReference type="ARBA" id="ARBA00022719"/>
    </source>
</evidence>
<comment type="caution">
    <text evidence="12">The sequence shown here is derived from an EMBL/GenBank/DDBJ whole genome shotgun (WGS) entry which is preliminary data.</text>
</comment>
<dbReference type="Gene3D" id="1.20.1440.130">
    <property type="entry name" value="VKOR domain"/>
    <property type="match status" value="1"/>
</dbReference>